<feature type="domain" description="UspA" evidence="2">
    <location>
        <begin position="6"/>
        <end position="146"/>
    </location>
</feature>
<dbReference type="Gene3D" id="3.40.50.620">
    <property type="entry name" value="HUPs"/>
    <property type="match status" value="1"/>
</dbReference>
<dbReference type="InterPro" id="IPR006015">
    <property type="entry name" value="Universal_stress_UspA"/>
</dbReference>
<dbReference type="SUPFAM" id="SSF52402">
    <property type="entry name" value="Adenine nucleotide alpha hydrolases-like"/>
    <property type="match status" value="1"/>
</dbReference>
<dbReference type="Pfam" id="PF00582">
    <property type="entry name" value="Usp"/>
    <property type="match status" value="1"/>
</dbReference>
<evidence type="ECO:0000256" key="1">
    <source>
        <dbReference type="ARBA" id="ARBA00008791"/>
    </source>
</evidence>
<dbReference type="InterPro" id="IPR014729">
    <property type="entry name" value="Rossmann-like_a/b/a_fold"/>
</dbReference>
<dbReference type="PRINTS" id="PR01438">
    <property type="entry name" value="UNVRSLSTRESS"/>
</dbReference>
<keyword evidence="4" id="KW-1185">Reference proteome</keyword>
<protein>
    <submittedName>
        <fullName evidence="3">Universal stress protein</fullName>
    </submittedName>
</protein>
<dbReference type="Proteomes" id="UP001433638">
    <property type="component" value="Unassembled WGS sequence"/>
</dbReference>
<dbReference type="EMBL" id="JBEFLD010000001">
    <property type="protein sequence ID" value="MEQ6289091.1"/>
    <property type="molecule type" value="Genomic_DNA"/>
</dbReference>
<organism evidence="3 4">
    <name type="scientific">Vogesella oryzagri</name>
    <dbReference type="NCBI Taxonomy" id="3160864"/>
    <lineage>
        <taxon>Bacteria</taxon>
        <taxon>Pseudomonadati</taxon>
        <taxon>Pseudomonadota</taxon>
        <taxon>Betaproteobacteria</taxon>
        <taxon>Neisseriales</taxon>
        <taxon>Chromobacteriaceae</taxon>
        <taxon>Vogesella</taxon>
    </lineage>
</organism>
<dbReference type="PANTHER" id="PTHR46268:SF15">
    <property type="entry name" value="UNIVERSAL STRESS PROTEIN HP_0031"/>
    <property type="match status" value="1"/>
</dbReference>
<dbReference type="CDD" id="cd00293">
    <property type="entry name" value="USP-like"/>
    <property type="match status" value="1"/>
</dbReference>
<dbReference type="InterPro" id="IPR006016">
    <property type="entry name" value="UspA"/>
</dbReference>
<gene>
    <name evidence="3" type="ORF">ABNW52_00465</name>
</gene>
<name>A0ABV1LZD7_9NEIS</name>
<accession>A0ABV1LZD7</accession>
<dbReference type="PANTHER" id="PTHR46268">
    <property type="entry name" value="STRESS RESPONSE PROTEIN NHAX"/>
    <property type="match status" value="1"/>
</dbReference>
<evidence type="ECO:0000313" key="4">
    <source>
        <dbReference type="Proteomes" id="UP001433638"/>
    </source>
</evidence>
<comment type="similarity">
    <text evidence="1">Belongs to the universal stress protein A family.</text>
</comment>
<evidence type="ECO:0000313" key="3">
    <source>
        <dbReference type="EMBL" id="MEQ6289091.1"/>
    </source>
</evidence>
<proteinExistence type="inferred from homology"/>
<reference evidence="3" key="1">
    <citation type="submission" date="2024-06" db="EMBL/GenBank/DDBJ databases">
        <title>Genome sequence of Vogesella sp. MAHUQ-64.</title>
        <authorList>
            <person name="Huq M.A."/>
        </authorList>
    </citation>
    <scope>NUCLEOTIDE SEQUENCE</scope>
    <source>
        <strain evidence="3">MAHUQ-64</strain>
    </source>
</reference>
<comment type="caution">
    <text evidence="3">The sequence shown here is derived from an EMBL/GenBank/DDBJ whole genome shotgun (WGS) entry which is preliminary data.</text>
</comment>
<sequence>MKETKMSMRILLAVDGSACAMRAVKHVLQLRELLGALEVHLLTVQVPVESGHVRWFVSHEQLENYYREEGLAALQPAKAALEAAGQPYTPHIAVGHTASTIAHYASEVRAHQVVMGSHGRSGLGRALLGSVTSEVIRLSSVPVTVVSHE</sequence>
<evidence type="ECO:0000259" key="2">
    <source>
        <dbReference type="Pfam" id="PF00582"/>
    </source>
</evidence>